<evidence type="ECO:0000256" key="2">
    <source>
        <dbReference type="ARBA" id="ARBA00022692"/>
    </source>
</evidence>
<comment type="subcellular location">
    <subcellularLocation>
        <location evidence="1">Membrane</location>
        <topology evidence="1">Single-pass membrane protein</topology>
    </subcellularLocation>
</comment>
<dbReference type="GO" id="GO:0071944">
    <property type="term" value="C:cell periphery"/>
    <property type="evidence" value="ECO:0007669"/>
    <property type="project" value="UniProtKB-ARBA"/>
</dbReference>
<dbReference type="PANTHER" id="PTHR15549">
    <property type="entry name" value="PAIRED IMMUNOGLOBULIN-LIKE TYPE 2 RECEPTOR"/>
    <property type="match status" value="1"/>
</dbReference>
<evidence type="ECO:0000256" key="3">
    <source>
        <dbReference type="ARBA" id="ARBA00022989"/>
    </source>
</evidence>
<evidence type="ECO:0000256" key="7">
    <source>
        <dbReference type="SAM" id="Phobius"/>
    </source>
</evidence>
<organism evidence="8 9">
    <name type="scientific">Coniochaeta hoffmannii</name>
    <dbReference type="NCBI Taxonomy" id="91930"/>
    <lineage>
        <taxon>Eukaryota</taxon>
        <taxon>Fungi</taxon>
        <taxon>Dikarya</taxon>
        <taxon>Ascomycota</taxon>
        <taxon>Pezizomycotina</taxon>
        <taxon>Sordariomycetes</taxon>
        <taxon>Sordariomycetidae</taxon>
        <taxon>Coniochaetales</taxon>
        <taxon>Coniochaetaceae</taxon>
        <taxon>Coniochaeta</taxon>
    </lineage>
</organism>
<dbReference type="AlphaFoldDB" id="A0AA38RS91"/>
<feature type="compositionally biased region" description="Low complexity" evidence="6">
    <location>
        <begin position="146"/>
        <end position="158"/>
    </location>
</feature>
<accession>A0AA38RS91</accession>
<keyword evidence="2 7" id="KW-0812">Transmembrane</keyword>
<reference evidence="8" key="1">
    <citation type="submission" date="2022-07" db="EMBL/GenBank/DDBJ databases">
        <title>Fungi with potential for degradation of polypropylene.</title>
        <authorList>
            <person name="Gostincar C."/>
        </authorList>
    </citation>
    <scope>NUCLEOTIDE SEQUENCE</scope>
    <source>
        <strain evidence="8">EXF-13287</strain>
    </source>
</reference>
<evidence type="ECO:0000256" key="1">
    <source>
        <dbReference type="ARBA" id="ARBA00004167"/>
    </source>
</evidence>
<feature type="region of interest" description="Disordered" evidence="6">
    <location>
        <begin position="89"/>
        <end position="158"/>
    </location>
</feature>
<keyword evidence="4 7" id="KW-0472">Membrane</keyword>
<feature type="region of interest" description="Disordered" evidence="6">
    <location>
        <begin position="223"/>
        <end position="304"/>
    </location>
</feature>
<evidence type="ECO:0000313" key="8">
    <source>
        <dbReference type="EMBL" id="KAJ9144438.1"/>
    </source>
</evidence>
<gene>
    <name evidence="8" type="ORF">NKR19_g6387</name>
</gene>
<evidence type="ECO:0000256" key="5">
    <source>
        <dbReference type="SAM" id="Coils"/>
    </source>
</evidence>
<feature type="compositionally biased region" description="Low complexity" evidence="6">
    <location>
        <begin position="124"/>
        <end position="137"/>
    </location>
</feature>
<dbReference type="InterPro" id="IPR051694">
    <property type="entry name" value="Immunoregulatory_rcpt-like"/>
</dbReference>
<dbReference type="GO" id="GO:0016020">
    <property type="term" value="C:membrane"/>
    <property type="evidence" value="ECO:0007669"/>
    <property type="project" value="UniProtKB-SubCell"/>
</dbReference>
<evidence type="ECO:0000256" key="6">
    <source>
        <dbReference type="SAM" id="MobiDB-lite"/>
    </source>
</evidence>
<evidence type="ECO:0000313" key="9">
    <source>
        <dbReference type="Proteomes" id="UP001174691"/>
    </source>
</evidence>
<comment type="caution">
    <text evidence="8">The sequence shown here is derived from an EMBL/GenBank/DDBJ whole genome shotgun (WGS) entry which is preliminary data.</text>
</comment>
<feature type="compositionally biased region" description="Gly residues" evidence="6">
    <location>
        <begin position="238"/>
        <end position="248"/>
    </location>
</feature>
<name>A0AA38RS91_9PEZI</name>
<proteinExistence type="predicted"/>
<sequence length="342" mass="35216">MGSRVDSGLTGSAGIDITMASTVNGGSVTLNDMTQLLVFQDQVMYFELLWDTTPPGRSYSRNFTVLPTERQEDAQRLAEQAPYNADLPAFTEVPGGSSNPAGSVVPSLGGGSPPTITPVPLIPPSTQTSAAAGSATAVEPMGNPTSSPQATSHSSSSGLSTGAIAGIAVAAALVGLGLLATLIFCLVRRRRRDRLAGDSAISPGGRYGSRATPELIAQKEANASVGVEVSPHSPYSDDGGGVLAGGLRHGSAARQHQEEVPLAPGYADGPAAVSHRRSVVAEDGGSLRGSQTGRSLTPGRATPTAVRHLVEEGMTEDEIRRLEEEERELDQAIEQAGSGGRR</sequence>
<keyword evidence="5" id="KW-0175">Coiled coil</keyword>
<keyword evidence="3 7" id="KW-1133">Transmembrane helix</keyword>
<feature type="coiled-coil region" evidence="5">
    <location>
        <begin position="312"/>
        <end position="339"/>
    </location>
</feature>
<protein>
    <recommendedName>
        <fullName evidence="10">Mid2 domain-containing protein</fullName>
    </recommendedName>
</protein>
<dbReference type="EMBL" id="JANBVN010000098">
    <property type="protein sequence ID" value="KAJ9144438.1"/>
    <property type="molecule type" value="Genomic_DNA"/>
</dbReference>
<evidence type="ECO:0008006" key="10">
    <source>
        <dbReference type="Google" id="ProtNLM"/>
    </source>
</evidence>
<dbReference type="Proteomes" id="UP001174691">
    <property type="component" value="Unassembled WGS sequence"/>
</dbReference>
<evidence type="ECO:0000256" key="4">
    <source>
        <dbReference type="ARBA" id="ARBA00023136"/>
    </source>
</evidence>
<keyword evidence="9" id="KW-1185">Reference proteome</keyword>
<feature type="transmembrane region" description="Helical" evidence="7">
    <location>
        <begin position="163"/>
        <end position="187"/>
    </location>
</feature>